<keyword evidence="4" id="KW-1185">Reference proteome</keyword>
<feature type="chain" id="PRO_5016367268" evidence="1">
    <location>
        <begin position="24"/>
        <end position="542"/>
    </location>
</feature>
<evidence type="ECO:0000256" key="1">
    <source>
        <dbReference type="SAM" id="SignalP"/>
    </source>
</evidence>
<dbReference type="InterPro" id="IPR023346">
    <property type="entry name" value="Lysozyme-like_dom_sf"/>
</dbReference>
<feature type="domain" description="Transglycosylase SLT" evidence="2">
    <location>
        <begin position="384"/>
        <end position="496"/>
    </location>
</feature>
<accession>A0A327YJA9</accession>
<sequence>MRKWLLAISGFFLFLMIPRDAHAHILDETKQKSAQFQYSDYYQPIQQYKGKSGVTFISYSRAWNSLNQLQALEAELMNNKHGDELRLLEKVEIYPDYPAGKNILGQYRLQYDYSSSDVRLLPGRTIELYGGDDFRTVESLAATLSHEYGHHFTMYHILDKENKLPEQWMESAYASVRALKNTPAHDDGRGEYEWSIHEIAAEDYVQLFGSEAAVQKQFQMNTDIPTPFDLPELQSYWAKKLNSGEYTVRKPLPFYLVDYKKNERDPAYYDLKFYATDLQNKKAYLIGQEGSGTYMAVQLDQLQSSNPIEKWYRAHEMPAEKNWLLDSSENEKTLFRLIQHEDKGFNRGSKTLAITYSQIENSKTAQNTINLENRLTTAEMKQLLHETANKYGIPAEILKAIAYVETGMKQFDDAGNPIVTEDGGIGIMQVTLTDEEIQAKKIDKERLMNDTKYNIEIGAQILKEKWNWAGTRIPKINDHHPNILEHWYFAVMAYNGLSKRNDPNLPHAKKPYQERVFDIIRNHSLVNVKSIPSFEVEYSDEN</sequence>
<feature type="signal peptide" evidence="1">
    <location>
        <begin position="1"/>
        <end position="23"/>
    </location>
</feature>
<dbReference type="SUPFAM" id="SSF53955">
    <property type="entry name" value="Lysozyme-like"/>
    <property type="match status" value="1"/>
</dbReference>
<evidence type="ECO:0000313" key="4">
    <source>
        <dbReference type="Proteomes" id="UP000248555"/>
    </source>
</evidence>
<evidence type="ECO:0000259" key="2">
    <source>
        <dbReference type="Pfam" id="PF01464"/>
    </source>
</evidence>
<comment type="caution">
    <text evidence="3">The sequence shown here is derived from an EMBL/GenBank/DDBJ whole genome shotgun (WGS) entry which is preliminary data.</text>
</comment>
<gene>
    <name evidence="3" type="ORF">B0I26_10537</name>
</gene>
<dbReference type="RefSeq" id="WP_181502791.1">
    <property type="nucleotide sequence ID" value="NZ_QLMH01000005.1"/>
</dbReference>
<dbReference type="Gene3D" id="1.10.530.10">
    <property type="match status" value="1"/>
</dbReference>
<organism evidence="3 4">
    <name type="scientific">Paranoxybacillus vitaminiphilus</name>
    <dbReference type="NCBI Taxonomy" id="581036"/>
    <lineage>
        <taxon>Bacteria</taxon>
        <taxon>Bacillati</taxon>
        <taxon>Bacillota</taxon>
        <taxon>Bacilli</taxon>
        <taxon>Bacillales</taxon>
        <taxon>Anoxybacillaceae</taxon>
        <taxon>Paranoxybacillus</taxon>
    </lineage>
</organism>
<evidence type="ECO:0000313" key="3">
    <source>
        <dbReference type="EMBL" id="RAK19855.1"/>
    </source>
</evidence>
<dbReference type="AlphaFoldDB" id="A0A327YJA9"/>
<name>A0A327YJA9_9BACL</name>
<dbReference type="EMBL" id="QLMH01000005">
    <property type="protein sequence ID" value="RAK19855.1"/>
    <property type="molecule type" value="Genomic_DNA"/>
</dbReference>
<keyword evidence="1" id="KW-0732">Signal</keyword>
<dbReference type="Pfam" id="PF01464">
    <property type="entry name" value="SLT"/>
    <property type="match status" value="1"/>
</dbReference>
<reference evidence="3 4" key="1">
    <citation type="submission" date="2018-06" db="EMBL/GenBank/DDBJ databases">
        <title>Genomic Encyclopedia of Type Strains, Phase III (KMG-III): the genomes of soil and plant-associated and newly described type strains.</title>
        <authorList>
            <person name="Whitman W."/>
        </authorList>
    </citation>
    <scope>NUCLEOTIDE SEQUENCE [LARGE SCALE GENOMIC DNA]</scope>
    <source>
        <strain evidence="3 4">CGMCC 1.8979</strain>
    </source>
</reference>
<dbReference type="InterPro" id="IPR008258">
    <property type="entry name" value="Transglycosylase_SLT_dom_1"/>
</dbReference>
<protein>
    <submittedName>
        <fullName evidence="3">Soluble lytic murein transglycosylase-like protein</fullName>
    </submittedName>
</protein>
<proteinExistence type="predicted"/>
<dbReference type="Proteomes" id="UP000248555">
    <property type="component" value="Unassembled WGS sequence"/>
</dbReference>